<organism evidence="1 2">
    <name type="scientific">Candidatus Cryptobacteroides merdigallinarum</name>
    <dbReference type="NCBI Taxonomy" id="2840770"/>
    <lineage>
        <taxon>Bacteria</taxon>
        <taxon>Pseudomonadati</taxon>
        <taxon>Bacteroidota</taxon>
        <taxon>Bacteroidia</taxon>
        <taxon>Bacteroidales</taxon>
        <taxon>Candidatus Cryptobacteroides</taxon>
    </lineage>
</organism>
<accession>A0A9D9HFU6</accession>
<name>A0A9D9HFU6_9BACT</name>
<gene>
    <name evidence="1" type="ORF">IAC29_07660</name>
</gene>
<protein>
    <submittedName>
        <fullName evidence="1">Uncharacterized protein</fullName>
    </submittedName>
</protein>
<dbReference type="Proteomes" id="UP000810252">
    <property type="component" value="Unassembled WGS sequence"/>
</dbReference>
<comment type="caution">
    <text evidence="1">The sequence shown here is derived from an EMBL/GenBank/DDBJ whole genome shotgun (WGS) entry which is preliminary data.</text>
</comment>
<dbReference type="AlphaFoldDB" id="A0A9D9HFU6"/>
<evidence type="ECO:0000313" key="2">
    <source>
        <dbReference type="Proteomes" id="UP000810252"/>
    </source>
</evidence>
<reference evidence="1" key="1">
    <citation type="submission" date="2020-10" db="EMBL/GenBank/DDBJ databases">
        <authorList>
            <person name="Gilroy R."/>
        </authorList>
    </citation>
    <scope>NUCLEOTIDE SEQUENCE</scope>
    <source>
        <strain evidence="1">20514</strain>
    </source>
</reference>
<proteinExistence type="predicted"/>
<evidence type="ECO:0000313" key="1">
    <source>
        <dbReference type="EMBL" id="MBO8449129.1"/>
    </source>
</evidence>
<reference evidence="1" key="2">
    <citation type="journal article" date="2021" name="PeerJ">
        <title>Extensive microbial diversity within the chicken gut microbiome revealed by metagenomics and culture.</title>
        <authorList>
            <person name="Gilroy R."/>
            <person name="Ravi A."/>
            <person name="Getino M."/>
            <person name="Pursley I."/>
            <person name="Horton D.L."/>
            <person name="Alikhan N.F."/>
            <person name="Baker D."/>
            <person name="Gharbi K."/>
            <person name="Hall N."/>
            <person name="Watson M."/>
            <person name="Adriaenssens E.M."/>
            <person name="Foster-Nyarko E."/>
            <person name="Jarju S."/>
            <person name="Secka A."/>
            <person name="Antonio M."/>
            <person name="Oren A."/>
            <person name="Chaudhuri R.R."/>
            <person name="La Ragione R."/>
            <person name="Hildebrand F."/>
            <person name="Pallen M.J."/>
        </authorList>
    </citation>
    <scope>NUCLEOTIDE SEQUENCE</scope>
    <source>
        <strain evidence="1">20514</strain>
    </source>
</reference>
<sequence length="76" mass="8906">MGRKRKIPKIDPEFLSREKASMVRKNRQVIYLNDKEMAAISEYCSRFKVNTKSVLFRQAIMEKILKGLDSNPPTLF</sequence>
<dbReference type="EMBL" id="JADIMQ010000110">
    <property type="protein sequence ID" value="MBO8449129.1"/>
    <property type="molecule type" value="Genomic_DNA"/>
</dbReference>